<dbReference type="Gene3D" id="1.25.10.10">
    <property type="entry name" value="Leucine-rich Repeat Variant"/>
    <property type="match status" value="1"/>
</dbReference>
<dbReference type="EC" id="2.3.2.27" evidence="1"/>
<dbReference type="PANTHER" id="PTHR12389:SF0">
    <property type="entry name" value="E3 UBIQUITIN-PROTEIN LIGASE LISTERIN"/>
    <property type="match status" value="1"/>
</dbReference>
<dbReference type="GO" id="GO:0016567">
    <property type="term" value="P:protein ubiquitination"/>
    <property type="evidence" value="ECO:0007669"/>
    <property type="project" value="UniProtKB-UniPathway"/>
</dbReference>
<dbReference type="PANTHER" id="PTHR12389">
    <property type="entry name" value="ZINC FINGER PROTEIN 294"/>
    <property type="match status" value="1"/>
</dbReference>
<dbReference type="InterPro" id="IPR054476">
    <property type="entry name" value="Ltn1_N"/>
</dbReference>
<dbReference type="AlphaFoldDB" id="A0A5B7CUR7"/>
<dbReference type="GO" id="GO:0061630">
    <property type="term" value="F:ubiquitin protein ligase activity"/>
    <property type="evidence" value="ECO:0007669"/>
    <property type="project" value="UniProtKB-UniRule"/>
</dbReference>
<dbReference type="GO" id="GO:1990116">
    <property type="term" value="P:ribosome-associated ubiquitin-dependent protein catabolic process"/>
    <property type="evidence" value="ECO:0007669"/>
    <property type="project" value="UniProtKB-UniRule"/>
</dbReference>
<dbReference type="EMBL" id="VSRR010000290">
    <property type="protein sequence ID" value="MPC13577.1"/>
    <property type="molecule type" value="Genomic_DNA"/>
</dbReference>
<evidence type="ECO:0000313" key="4">
    <source>
        <dbReference type="EMBL" id="MPC13577.1"/>
    </source>
</evidence>
<evidence type="ECO:0000259" key="3">
    <source>
        <dbReference type="Pfam" id="PF22958"/>
    </source>
</evidence>
<name>A0A5B7CUR7_PORTR</name>
<gene>
    <name evidence="4" type="primary">LTN1_0</name>
    <name evidence="4" type="ORF">E2C01_006314</name>
</gene>
<keyword evidence="1" id="KW-0808">Transferase</keyword>
<dbReference type="InterPro" id="IPR011989">
    <property type="entry name" value="ARM-like"/>
</dbReference>
<evidence type="ECO:0000256" key="2">
    <source>
        <dbReference type="SAM" id="MobiDB-lite"/>
    </source>
</evidence>
<dbReference type="GO" id="GO:0043023">
    <property type="term" value="F:ribosomal large subunit binding"/>
    <property type="evidence" value="ECO:0007669"/>
    <property type="project" value="TreeGrafter"/>
</dbReference>
<dbReference type="GO" id="GO:1990112">
    <property type="term" value="C:RQC complex"/>
    <property type="evidence" value="ECO:0007669"/>
    <property type="project" value="UniProtKB-UniRule"/>
</dbReference>
<comment type="subunit">
    <text evidence="1">Component of the ribosome quality control complex (RQC).</text>
</comment>
<dbReference type="InterPro" id="IPR039795">
    <property type="entry name" value="LTN1/Rkr1"/>
</dbReference>
<evidence type="ECO:0000313" key="5">
    <source>
        <dbReference type="Proteomes" id="UP000324222"/>
    </source>
</evidence>
<reference evidence="4 5" key="1">
    <citation type="submission" date="2019-05" db="EMBL/GenBank/DDBJ databases">
        <title>Another draft genome of Portunus trituberculatus and its Hox gene families provides insights of decapod evolution.</title>
        <authorList>
            <person name="Jeong J.-H."/>
            <person name="Song I."/>
            <person name="Kim S."/>
            <person name="Choi T."/>
            <person name="Kim D."/>
            <person name="Ryu S."/>
            <person name="Kim W."/>
        </authorList>
    </citation>
    <scope>NUCLEOTIDE SEQUENCE [LARGE SCALE GENOMIC DNA]</scope>
    <source>
        <tissue evidence="4">Muscle</tissue>
    </source>
</reference>
<keyword evidence="1" id="KW-0479">Metal-binding</keyword>
<keyword evidence="1" id="KW-0833">Ubl conjugation pathway</keyword>
<comment type="caution">
    <text evidence="4">The sequence shown here is derived from an EMBL/GenBank/DDBJ whole genome shotgun (WGS) entry which is preliminary data.</text>
</comment>
<dbReference type="GO" id="GO:0008270">
    <property type="term" value="F:zinc ion binding"/>
    <property type="evidence" value="ECO:0007669"/>
    <property type="project" value="UniProtKB-KW"/>
</dbReference>
<keyword evidence="5" id="KW-1185">Reference proteome</keyword>
<comment type="pathway">
    <text evidence="1">Protein modification; protein ubiquitination.</text>
</comment>
<keyword evidence="1" id="KW-0863">Zinc-finger</keyword>
<protein>
    <recommendedName>
        <fullName evidence="1">E3 ubiquitin-protein ligase listerin</fullName>
        <ecNumber evidence="1">2.3.2.27</ecNumber>
    </recommendedName>
    <alternativeName>
        <fullName evidence="1">RING-type E3 ubiquitin transferase listerin</fullName>
    </alternativeName>
</protein>
<comment type="similarity">
    <text evidence="1">Belongs to the LTN1 family.</text>
</comment>
<dbReference type="Proteomes" id="UP000324222">
    <property type="component" value="Unassembled WGS sequence"/>
</dbReference>
<dbReference type="UniPathway" id="UPA00143"/>
<feature type="domain" description="E3 ubiquitin-protein ligase listerin N-terminal" evidence="3">
    <location>
        <begin position="106"/>
        <end position="213"/>
    </location>
</feature>
<keyword evidence="1" id="KW-0862">Zinc</keyword>
<dbReference type="GO" id="GO:0072344">
    <property type="term" value="P:rescue of stalled ribosome"/>
    <property type="evidence" value="ECO:0007669"/>
    <property type="project" value="UniProtKB-UniRule"/>
</dbReference>
<comment type="catalytic activity">
    <reaction evidence="1">
        <text>S-ubiquitinyl-[E2 ubiquitin-conjugating enzyme]-L-cysteine + [acceptor protein]-L-lysine = [E2 ubiquitin-conjugating enzyme]-L-cysteine + N(6)-ubiquitinyl-[acceptor protein]-L-lysine.</text>
        <dbReference type="EC" id="2.3.2.27"/>
    </reaction>
</comment>
<organism evidence="4 5">
    <name type="scientific">Portunus trituberculatus</name>
    <name type="common">Swimming crab</name>
    <name type="synonym">Neptunus trituberculatus</name>
    <dbReference type="NCBI Taxonomy" id="210409"/>
    <lineage>
        <taxon>Eukaryota</taxon>
        <taxon>Metazoa</taxon>
        <taxon>Ecdysozoa</taxon>
        <taxon>Arthropoda</taxon>
        <taxon>Crustacea</taxon>
        <taxon>Multicrustacea</taxon>
        <taxon>Malacostraca</taxon>
        <taxon>Eumalacostraca</taxon>
        <taxon>Eucarida</taxon>
        <taxon>Decapoda</taxon>
        <taxon>Pleocyemata</taxon>
        <taxon>Brachyura</taxon>
        <taxon>Eubrachyura</taxon>
        <taxon>Portunoidea</taxon>
        <taxon>Portunidae</taxon>
        <taxon>Portuninae</taxon>
        <taxon>Portunus</taxon>
    </lineage>
</organism>
<proteinExistence type="inferred from homology"/>
<dbReference type="Pfam" id="PF22958">
    <property type="entry name" value="Ltn1_1st"/>
    <property type="match status" value="1"/>
</dbReference>
<dbReference type="GO" id="GO:0005829">
    <property type="term" value="C:cytosol"/>
    <property type="evidence" value="ECO:0007669"/>
    <property type="project" value="UniProtKB-UniRule"/>
</dbReference>
<accession>A0A5B7CUR7</accession>
<dbReference type="OrthoDB" id="6108at2759"/>
<evidence type="ECO:0000256" key="1">
    <source>
        <dbReference type="RuleBase" id="RU367090"/>
    </source>
</evidence>
<comment type="function">
    <text evidence="1">E3 ubiquitin-protein ligase. Component of the ribosome quality control complex (RQC), a ribosome-associated complex that mediates ubiquitination and extraction of incompletely synthesized nascent chains for proteasomal degradation.</text>
</comment>
<sequence>MRNRSGIGEGAKVQYLEQDQDHKTARQQYLFHIYHNFAAFQPVCGTMGRDKKAQRTKGNKQPSSSGRTADLLGGVGGLVGFGGLQDLGYVPAASQCQGADETVAASLRVALRKMTKKDATTKIKALQEFEALCQTESQEAVLSALPFWPRLYAKLSIDVERRVREGVQSCHRVLSSRVGRQMAPHLKVIMPAWVTAVCDPHTLAADAAAKAFQVRRERERENVRKEEKSYG</sequence>
<feature type="region of interest" description="Disordered" evidence="2">
    <location>
        <begin position="49"/>
        <end position="68"/>
    </location>
</feature>